<dbReference type="OrthoDB" id="4161376at2759"/>
<feature type="transmembrane region" description="Helical" evidence="7">
    <location>
        <begin position="428"/>
        <end position="451"/>
    </location>
</feature>
<reference evidence="9 10" key="1">
    <citation type="journal article" date="2016" name="Nat. Commun.">
        <title>Ectomycorrhizal ecology is imprinted in the genome of the dominant symbiotic fungus Cenococcum geophilum.</title>
        <authorList>
            <consortium name="DOE Joint Genome Institute"/>
            <person name="Peter M."/>
            <person name="Kohler A."/>
            <person name="Ohm R.A."/>
            <person name="Kuo A."/>
            <person name="Krutzmann J."/>
            <person name="Morin E."/>
            <person name="Arend M."/>
            <person name="Barry K.W."/>
            <person name="Binder M."/>
            <person name="Choi C."/>
            <person name="Clum A."/>
            <person name="Copeland A."/>
            <person name="Grisel N."/>
            <person name="Haridas S."/>
            <person name="Kipfer T."/>
            <person name="LaButti K."/>
            <person name="Lindquist E."/>
            <person name="Lipzen A."/>
            <person name="Maire R."/>
            <person name="Meier B."/>
            <person name="Mihaltcheva S."/>
            <person name="Molinier V."/>
            <person name="Murat C."/>
            <person name="Poggeler S."/>
            <person name="Quandt C.A."/>
            <person name="Sperisen C."/>
            <person name="Tritt A."/>
            <person name="Tisserant E."/>
            <person name="Crous P.W."/>
            <person name="Henrissat B."/>
            <person name="Nehls U."/>
            <person name="Egli S."/>
            <person name="Spatafora J.W."/>
            <person name="Grigoriev I.V."/>
            <person name="Martin F.M."/>
        </authorList>
    </citation>
    <scope>NUCLEOTIDE SEQUENCE [LARGE SCALE GENOMIC DNA]</scope>
    <source>
        <strain evidence="9 10">CBS 459.81</strain>
    </source>
</reference>
<organism evidence="9 10">
    <name type="scientific">Lepidopterella palustris CBS 459.81</name>
    <dbReference type="NCBI Taxonomy" id="1314670"/>
    <lineage>
        <taxon>Eukaryota</taxon>
        <taxon>Fungi</taxon>
        <taxon>Dikarya</taxon>
        <taxon>Ascomycota</taxon>
        <taxon>Pezizomycotina</taxon>
        <taxon>Dothideomycetes</taxon>
        <taxon>Pleosporomycetidae</taxon>
        <taxon>Mytilinidiales</taxon>
        <taxon>Argynnaceae</taxon>
        <taxon>Lepidopterella</taxon>
    </lineage>
</organism>
<keyword evidence="2" id="KW-0813">Transport</keyword>
<keyword evidence="5 7" id="KW-0472">Membrane</keyword>
<dbReference type="InterPro" id="IPR010573">
    <property type="entry name" value="MFS_Str1/Tri12-like"/>
</dbReference>
<feature type="transmembrane region" description="Helical" evidence="7">
    <location>
        <begin position="62"/>
        <end position="83"/>
    </location>
</feature>
<dbReference type="Proteomes" id="UP000250266">
    <property type="component" value="Unassembled WGS sequence"/>
</dbReference>
<feature type="transmembrane region" description="Helical" evidence="7">
    <location>
        <begin position="153"/>
        <end position="173"/>
    </location>
</feature>
<dbReference type="AlphaFoldDB" id="A0A8E2ECF0"/>
<dbReference type="EMBL" id="KV744930">
    <property type="protein sequence ID" value="OCK81189.1"/>
    <property type="molecule type" value="Genomic_DNA"/>
</dbReference>
<feature type="transmembrane region" description="Helical" evidence="7">
    <location>
        <begin position="458"/>
        <end position="482"/>
    </location>
</feature>
<dbReference type="GO" id="GO:0022857">
    <property type="term" value="F:transmembrane transporter activity"/>
    <property type="evidence" value="ECO:0007669"/>
    <property type="project" value="InterPro"/>
</dbReference>
<comment type="subcellular location">
    <subcellularLocation>
        <location evidence="1">Membrane</location>
        <topology evidence="1">Multi-pass membrane protein</topology>
    </subcellularLocation>
</comment>
<feature type="transmembrane region" description="Helical" evidence="7">
    <location>
        <begin position="295"/>
        <end position="314"/>
    </location>
</feature>
<feature type="compositionally biased region" description="Basic and acidic residues" evidence="6">
    <location>
        <begin position="8"/>
        <end position="23"/>
    </location>
</feature>
<feature type="transmembrane region" description="Helical" evidence="7">
    <location>
        <begin position="95"/>
        <end position="116"/>
    </location>
</feature>
<feature type="region of interest" description="Disordered" evidence="6">
    <location>
        <begin position="1"/>
        <end position="28"/>
    </location>
</feature>
<feature type="transmembrane region" description="Helical" evidence="7">
    <location>
        <begin position="334"/>
        <end position="356"/>
    </location>
</feature>
<keyword evidence="3 7" id="KW-0812">Transmembrane</keyword>
<dbReference type="SUPFAM" id="SSF103473">
    <property type="entry name" value="MFS general substrate transporter"/>
    <property type="match status" value="1"/>
</dbReference>
<feature type="transmembrane region" description="Helical" evidence="7">
    <location>
        <begin position="403"/>
        <end position="422"/>
    </location>
</feature>
<accession>A0A8E2ECF0</accession>
<feature type="domain" description="Major facilitator superfamily (MFS) profile" evidence="8">
    <location>
        <begin position="62"/>
        <end position="526"/>
    </location>
</feature>
<evidence type="ECO:0000256" key="7">
    <source>
        <dbReference type="SAM" id="Phobius"/>
    </source>
</evidence>
<gene>
    <name evidence="9" type="ORF">K432DRAFT_442564</name>
</gene>
<name>A0A8E2ECF0_9PEZI</name>
<dbReference type="Pfam" id="PF06609">
    <property type="entry name" value="TRI12"/>
    <property type="match status" value="1"/>
</dbReference>
<evidence type="ECO:0000256" key="4">
    <source>
        <dbReference type="ARBA" id="ARBA00022989"/>
    </source>
</evidence>
<feature type="transmembrane region" description="Helical" evidence="7">
    <location>
        <begin position="128"/>
        <end position="147"/>
    </location>
</feature>
<feature type="transmembrane region" description="Helical" evidence="7">
    <location>
        <begin position="376"/>
        <end position="396"/>
    </location>
</feature>
<dbReference type="InterPro" id="IPR020846">
    <property type="entry name" value="MFS_dom"/>
</dbReference>
<dbReference type="InterPro" id="IPR036259">
    <property type="entry name" value="MFS_trans_sf"/>
</dbReference>
<keyword evidence="10" id="KW-1185">Reference proteome</keyword>
<keyword evidence="4 7" id="KW-1133">Transmembrane helix</keyword>
<sequence length="588" mass="63071">MAYQLNEKPLDEEKPSFIEKADESTENTLQKELTLSRIDVENRRAYKGDDSDGKVNWTARRILAAVFLAALYTGSQVILYFIGGSVSFIAKDLGITVGSAWLPTANILAIASTAPYAGYLQDLFGKRYIAIFGASCICIGCLLLGTTHTFGQALVGMSLAGVGAAIGELTGLAGLAEVVPVKYRGYSLALVTAFVLPFTPYLMYVELFSKHSTWRWGPWISLIYNGVTALGILFTYFPHNHTRAEGFSHRAILKKIDYAGGLLSIIGLTLLNRTNTPLILVALQAGGYTHPWKSAYVLCTLLMGIALMAIWVVWERNGARHPMVPRELFAGQRIVGLAYVIAFTAGMNFFSLLNFFPVAFSTVYNPDPVQIGLKGLGPAISTTLGAIFFNSMLSTFGGHSREILLVALIVMTSFGGSLAASTPDNPKLTVALGTLATFGVGGVLVPAATVAMIVTPDVLITTAAALSLSIRTVGGSIGYSIYYNIFANKLGKTLPTYVAEYAIKSGLPLASAETFVGTFLLAPEKLAEFPGATPAIIAAAIKGSQWAYSDSLKYVWFTSIAFGSMAIVCCVFLPSTKKYQTNRVAVEM</sequence>
<evidence type="ECO:0000256" key="2">
    <source>
        <dbReference type="ARBA" id="ARBA00022448"/>
    </source>
</evidence>
<evidence type="ECO:0000313" key="10">
    <source>
        <dbReference type="Proteomes" id="UP000250266"/>
    </source>
</evidence>
<evidence type="ECO:0000256" key="5">
    <source>
        <dbReference type="ARBA" id="ARBA00023136"/>
    </source>
</evidence>
<evidence type="ECO:0000313" key="9">
    <source>
        <dbReference type="EMBL" id="OCK81189.1"/>
    </source>
</evidence>
<evidence type="ECO:0000256" key="6">
    <source>
        <dbReference type="SAM" id="MobiDB-lite"/>
    </source>
</evidence>
<evidence type="ECO:0000256" key="3">
    <source>
        <dbReference type="ARBA" id="ARBA00022692"/>
    </source>
</evidence>
<feature type="transmembrane region" description="Helical" evidence="7">
    <location>
        <begin position="554"/>
        <end position="573"/>
    </location>
</feature>
<proteinExistence type="predicted"/>
<dbReference type="PANTHER" id="PTHR23501">
    <property type="entry name" value="MAJOR FACILITATOR SUPERFAMILY"/>
    <property type="match status" value="1"/>
</dbReference>
<dbReference type="PROSITE" id="PS50850">
    <property type="entry name" value="MFS"/>
    <property type="match status" value="1"/>
</dbReference>
<feature type="transmembrane region" description="Helical" evidence="7">
    <location>
        <begin position="258"/>
        <end position="283"/>
    </location>
</feature>
<protein>
    <submittedName>
        <fullName evidence="9">MFS general substrate transporter</fullName>
    </submittedName>
</protein>
<dbReference type="PANTHER" id="PTHR23501:SF109">
    <property type="entry name" value="MAJOR FACILITATOR SUPERFAMILY (MFS) PROFILE DOMAIN-CONTAINING PROTEIN-RELATED"/>
    <property type="match status" value="1"/>
</dbReference>
<evidence type="ECO:0000259" key="8">
    <source>
        <dbReference type="PROSITE" id="PS50850"/>
    </source>
</evidence>
<evidence type="ECO:0000256" key="1">
    <source>
        <dbReference type="ARBA" id="ARBA00004141"/>
    </source>
</evidence>
<dbReference type="GO" id="GO:0005886">
    <property type="term" value="C:plasma membrane"/>
    <property type="evidence" value="ECO:0007669"/>
    <property type="project" value="TreeGrafter"/>
</dbReference>
<dbReference type="Gene3D" id="1.20.1250.20">
    <property type="entry name" value="MFS general substrate transporter like domains"/>
    <property type="match status" value="2"/>
</dbReference>
<feature type="transmembrane region" description="Helical" evidence="7">
    <location>
        <begin position="185"/>
        <end position="204"/>
    </location>
</feature>
<feature type="transmembrane region" description="Helical" evidence="7">
    <location>
        <begin position="216"/>
        <end position="237"/>
    </location>
</feature>